<dbReference type="Proteomes" id="UP000332594">
    <property type="component" value="Unassembled WGS sequence"/>
</dbReference>
<dbReference type="EMBL" id="CAADJG010000002">
    <property type="protein sequence ID" value="VFS71223.1"/>
    <property type="molecule type" value="Genomic_DNA"/>
</dbReference>
<dbReference type="AlphaFoldDB" id="A0A485BGF2"/>
<evidence type="ECO:0000313" key="1">
    <source>
        <dbReference type="EMBL" id="VFS71223.1"/>
    </source>
</evidence>
<evidence type="ECO:0000313" key="2">
    <source>
        <dbReference type="Proteomes" id="UP000332594"/>
    </source>
</evidence>
<proteinExistence type="predicted"/>
<reference evidence="1 2" key="1">
    <citation type="submission" date="2019-03" db="EMBL/GenBank/DDBJ databases">
        <authorList>
            <consortium name="Pathogen Informatics"/>
        </authorList>
    </citation>
    <scope>NUCLEOTIDE SEQUENCE [LARGE SCALE GENOMIC DNA]</scope>
    <source>
        <strain evidence="1 2">NCTC13038</strain>
    </source>
</reference>
<organism evidence="1 2">
    <name type="scientific">Raoultella terrigena</name>
    <name type="common">Klebsiella terrigena</name>
    <dbReference type="NCBI Taxonomy" id="577"/>
    <lineage>
        <taxon>Bacteria</taxon>
        <taxon>Pseudomonadati</taxon>
        <taxon>Pseudomonadota</taxon>
        <taxon>Gammaproteobacteria</taxon>
        <taxon>Enterobacterales</taxon>
        <taxon>Enterobacteriaceae</taxon>
        <taxon>Klebsiella/Raoultella group</taxon>
        <taxon>Raoultella</taxon>
    </lineage>
</organism>
<protein>
    <submittedName>
        <fullName evidence="1">Uncharacterized protein</fullName>
    </submittedName>
</protein>
<accession>A0A485BGF2</accession>
<gene>
    <name evidence="1" type="ORF">NCTC13038_02274</name>
</gene>
<sequence>MIVALSAFDDSPLRLGEGLKENLAQQAAPVLGLAMVV</sequence>
<name>A0A485BGF2_RAOTE</name>